<evidence type="ECO:0000256" key="4">
    <source>
        <dbReference type="ARBA" id="ARBA00022989"/>
    </source>
</evidence>
<reference evidence="9 10" key="1">
    <citation type="journal article" date="2019" name="Front. Genet.">
        <title>Whole-Genome Sequencing of the Opportunistic Yeast Pathogen Candida inconspicua Uncovers Its Hybrid Origin.</title>
        <authorList>
            <person name="Mixao V."/>
            <person name="Hansen A.P."/>
            <person name="Saus E."/>
            <person name="Boekhout T."/>
            <person name="Lass-Florl C."/>
            <person name="Gabaldon T."/>
        </authorList>
    </citation>
    <scope>NUCLEOTIDE SEQUENCE [LARGE SCALE GENOMIC DNA]</scope>
    <source>
        <strain evidence="9 10">CBS 180</strain>
    </source>
</reference>
<feature type="transmembrane region" description="Helical" evidence="7">
    <location>
        <begin position="427"/>
        <end position="447"/>
    </location>
</feature>
<keyword evidence="3 7" id="KW-0812">Transmembrane</keyword>
<organism evidence="9 10">
    <name type="scientific">Pichia inconspicua</name>
    <dbReference type="NCBI Taxonomy" id="52247"/>
    <lineage>
        <taxon>Eukaryota</taxon>
        <taxon>Fungi</taxon>
        <taxon>Dikarya</taxon>
        <taxon>Ascomycota</taxon>
        <taxon>Saccharomycotina</taxon>
        <taxon>Pichiomycetes</taxon>
        <taxon>Pichiales</taxon>
        <taxon>Pichiaceae</taxon>
        <taxon>Pichia</taxon>
    </lineage>
</organism>
<dbReference type="InterPro" id="IPR036259">
    <property type="entry name" value="MFS_trans_sf"/>
</dbReference>
<dbReference type="GO" id="GO:0022857">
    <property type="term" value="F:transmembrane transporter activity"/>
    <property type="evidence" value="ECO:0007669"/>
    <property type="project" value="InterPro"/>
</dbReference>
<evidence type="ECO:0000313" key="10">
    <source>
        <dbReference type="Proteomes" id="UP000307173"/>
    </source>
</evidence>
<dbReference type="PROSITE" id="PS50850">
    <property type="entry name" value="MFS"/>
    <property type="match status" value="1"/>
</dbReference>
<protein>
    <recommendedName>
        <fullName evidence="8">Major facilitator superfamily (MFS) profile domain-containing protein</fullName>
    </recommendedName>
</protein>
<feature type="transmembrane region" description="Helical" evidence="7">
    <location>
        <begin position="171"/>
        <end position="193"/>
    </location>
</feature>
<feature type="transmembrane region" description="Helical" evidence="7">
    <location>
        <begin position="366"/>
        <end position="386"/>
    </location>
</feature>
<feature type="transmembrane region" description="Helical" evidence="7">
    <location>
        <begin position="392"/>
        <end position="415"/>
    </location>
</feature>
<evidence type="ECO:0000256" key="7">
    <source>
        <dbReference type="SAM" id="Phobius"/>
    </source>
</evidence>
<dbReference type="STRING" id="52247.A0A4T0WZ13"/>
<dbReference type="InterPro" id="IPR020846">
    <property type="entry name" value="MFS_dom"/>
</dbReference>
<evidence type="ECO:0000259" key="8">
    <source>
        <dbReference type="PROSITE" id="PS50850"/>
    </source>
</evidence>
<accession>A0A4T0WZ13</accession>
<feature type="transmembrane region" description="Helical" evidence="7">
    <location>
        <begin position="113"/>
        <end position="131"/>
    </location>
</feature>
<name>A0A4T0WZ13_9ASCO</name>
<dbReference type="SUPFAM" id="SSF103473">
    <property type="entry name" value="MFS general substrate transporter"/>
    <property type="match status" value="1"/>
</dbReference>
<feature type="transmembrane region" description="Helical" evidence="7">
    <location>
        <begin position="301"/>
        <end position="326"/>
    </location>
</feature>
<dbReference type="PANTHER" id="PTHR43791">
    <property type="entry name" value="PERMEASE-RELATED"/>
    <property type="match status" value="1"/>
</dbReference>
<evidence type="ECO:0000256" key="3">
    <source>
        <dbReference type="ARBA" id="ARBA00022692"/>
    </source>
</evidence>
<dbReference type="Pfam" id="PF07690">
    <property type="entry name" value="MFS_1"/>
    <property type="match status" value="1"/>
</dbReference>
<feature type="transmembrane region" description="Helical" evidence="7">
    <location>
        <begin position="459"/>
        <end position="483"/>
    </location>
</feature>
<keyword evidence="4 7" id="KW-1133">Transmembrane helix</keyword>
<feature type="transmembrane region" description="Helical" evidence="7">
    <location>
        <begin position="143"/>
        <end position="165"/>
    </location>
</feature>
<evidence type="ECO:0000256" key="2">
    <source>
        <dbReference type="ARBA" id="ARBA00022448"/>
    </source>
</evidence>
<keyword evidence="5 7" id="KW-0472">Membrane</keyword>
<sequence>MSDGASIKDIKSEKGNVSITSKPSSMSENLKENTVSDPQFDKMDKAAEFLAKFEGQFEPLTPEEERKMVRKTDWVLLPILFFTATMGAVDKVAIGTAAIFGLREDTHLKGQEYSWLSTLLFIGSLVGMWPMSYIIQRWRLGKTLGICSFIWSSLTLLMCSCHNFGGLAALRFLMGFVECAIVPGCSLMISIFYTKSEIPHRTAIVFMFMSSVINGALSALASTFGDEIPTWKYIFILIGSISVVWSAFVIWYIPDSPINAKFLTDREKYFTVKRVSDNKTGVENNEWKWDQVKEAFLDVRIYIVMLFNFGINIPNGGLSTFSSIIINNLGFSPVKSSLMGIPTGVIASLAAVFFTWCASRWENRRCLLAIISLIIPLIGAIILYVVPRSHTGAQLVGLYFMYFYFASYVVIISCVQANTAGNTKKSITYGFNYLGYCGGAITGTQTFRSNQAPKYTGGFISMLVGYCVCMFLSGVYWLICIIMNKQKRARLALLEQDKEGALDVDSELEEVADLTDKQQPHFFYTT</sequence>
<evidence type="ECO:0000256" key="1">
    <source>
        <dbReference type="ARBA" id="ARBA00004141"/>
    </source>
</evidence>
<feature type="region of interest" description="Disordered" evidence="6">
    <location>
        <begin position="1"/>
        <end position="37"/>
    </location>
</feature>
<feature type="compositionally biased region" description="Polar residues" evidence="6">
    <location>
        <begin position="15"/>
        <end position="37"/>
    </location>
</feature>
<dbReference type="Gene3D" id="1.20.1250.20">
    <property type="entry name" value="MFS general substrate transporter like domains"/>
    <property type="match status" value="2"/>
</dbReference>
<feature type="domain" description="Major facilitator superfamily (MFS) profile" evidence="8">
    <location>
        <begin position="76"/>
        <end position="526"/>
    </location>
</feature>
<evidence type="ECO:0000256" key="6">
    <source>
        <dbReference type="SAM" id="MobiDB-lite"/>
    </source>
</evidence>
<gene>
    <name evidence="9" type="ORF">CANINC_003291</name>
</gene>
<feature type="transmembrane region" description="Helical" evidence="7">
    <location>
        <begin position="74"/>
        <end position="101"/>
    </location>
</feature>
<dbReference type="OrthoDB" id="4454541at2759"/>
<dbReference type="Proteomes" id="UP000307173">
    <property type="component" value="Unassembled WGS sequence"/>
</dbReference>
<dbReference type="PANTHER" id="PTHR43791:SF41">
    <property type="entry name" value="MAJOR FACILITATOR SUPERFAMILY (MFS) PROFILE DOMAIN-CONTAINING PROTEIN"/>
    <property type="match status" value="1"/>
</dbReference>
<evidence type="ECO:0000256" key="5">
    <source>
        <dbReference type="ARBA" id="ARBA00023136"/>
    </source>
</evidence>
<proteinExistence type="predicted"/>
<feature type="transmembrane region" description="Helical" evidence="7">
    <location>
        <begin position="205"/>
        <end position="225"/>
    </location>
</feature>
<dbReference type="GO" id="GO:0016020">
    <property type="term" value="C:membrane"/>
    <property type="evidence" value="ECO:0007669"/>
    <property type="project" value="UniProtKB-SubCell"/>
</dbReference>
<dbReference type="AlphaFoldDB" id="A0A4T0WZ13"/>
<dbReference type="InterPro" id="IPR011701">
    <property type="entry name" value="MFS"/>
</dbReference>
<feature type="transmembrane region" description="Helical" evidence="7">
    <location>
        <begin position="231"/>
        <end position="253"/>
    </location>
</feature>
<keyword evidence="10" id="KW-1185">Reference proteome</keyword>
<feature type="transmembrane region" description="Helical" evidence="7">
    <location>
        <begin position="338"/>
        <end position="359"/>
    </location>
</feature>
<evidence type="ECO:0000313" key="9">
    <source>
        <dbReference type="EMBL" id="TID22516.1"/>
    </source>
</evidence>
<keyword evidence="2" id="KW-0813">Transport</keyword>
<comment type="subcellular location">
    <subcellularLocation>
        <location evidence="1">Membrane</location>
        <topology evidence="1">Multi-pass membrane protein</topology>
    </subcellularLocation>
</comment>
<dbReference type="EMBL" id="SELW01000541">
    <property type="protein sequence ID" value="TID22516.1"/>
    <property type="molecule type" value="Genomic_DNA"/>
</dbReference>
<comment type="caution">
    <text evidence="9">The sequence shown here is derived from an EMBL/GenBank/DDBJ whole genome shotgun (WGS) entry which is preliminary data.</text>
</comment>
<feature type="compositionally biased region" description="Basic and acidic residues" evidence="6">
    <location>
        <begin position="1"/>
        <end position="14"/>
    </location>
</feature>